<organism evidence="2 3">
    <name type="scientific">Zhongshania borealis</name>
    <dbReference type="NCBI Taxonomy" id="889488"/>
    <lineage>
        <taxon>Bacteria</taxon>
        <taxon>Pseudomonadati</taxon>
        <taxon>Pseudomonadota</taxon>
        <taxon>Gammaproteobacteria</taxon>
        <taxon>Cellvibrionales</taxon>
        <taxon>Spongiibacteraceae</taxon>
        <taxon>Zhongshania</taxon>
    </lineage>
</organism>
<sequence length="61" mass="6919">MARPYGDQYLFSDFSEFKLALLTEFSGAVQSFINTVLVIVLRVNVVHYFGAPKDFGKNIML</sequence>
<reference evidence="3" key="1">
    <citation type="journal article" date="2019" name="Int. J. Syst. Evol. Microbiol.">
        <title>The Global Catalogue of Microorganisms (GCM) 10K type strain sequencing project: providing services to taxonomists for standard genome sequencing and annotation.</title>
        <authorList>
            <consortium name="The Broad Institute Genomics Platform"/>
            <consortium name="The Broad Institute Genome Sequencing Center for Infectious Disease"/>
            <person name="Wu L."/>
            <person name="Ma J."/>
        </authorList>
    </citation>
    <scope>NUCLEOTIDE SEQUENCE [LARGE SCALE GENOMIC DNA]</scope>
    <source>
        <strain evidence="3">JCM 17304</strain>
    </source>
</reference>
<evidence type="ECO:0000256" key="1">
    <source>
        <dbReference type="SAM" id="Phobius"/>
    </source>
</evidence>
<accession>A0ABP7WMR0</accession>
<protein>
    <submittedName>
        <fullName evidence="2">Uncharacterized protein</fullName>
    </submittedName>
</protein>
<comment type="caution">
    <text evidence="2">The sequence shown here is derived from an EMBL/GenBank/DDBJ whole genome shotgun (WGS) entry which is preliminary data.</text>
</comment>
<proteinExistence type="predicted"/>
<evidence type="ECO:0000313" key="2">
    <source>
        <dbReference type="EMBL" id="GAA4092456.1"/>
    </source>
</evidence>
<name>A0ABP7WMR0_9GAMM</name>
<keyword evidence="1" id="KW-0812">Transmembrane</keyword>
<dbReference type="Proteomes" id="UP001500392">
    <property type="component" value="Unassembled WGS sequence"/>
</dbReference>
<dbReference type="EMBL" id="BAABDM010000002">
    <property type="protein sequence ID" value="GAA4092456.1"/>
    <property type="molecule type" value="Genomic_DNA"/>
</dbReference>
<keyword evidence="1" id="KW-0472">Membrane</keyword>
<gene>
    <name evidence="2" type="ORF">GCM10022414_14990</name>
</gene>
<keyword evidence="1" id="KW-1133">Transmembrane helix</keyword>
<evidence type="ECO:0000313" key="3">
    <source>
        <dbReference type="Proteomes" id="UP001500392"/>
    </source>
</evidence>
<feature type="transmembrane region" description="Helical" evidence="1">
    <location>
        <begin position="31"/>
        <end position="51"/>
    </location>
</feature>
<keyword evidence="3" id="KW-1185">Reference proteome</keyword>